<proteinExistence type="predicted"/>
<organism evidence="2">
    <name type="scientific">Trypanosoma congolense (strain IL3000)</name>
    <dbReference type="NCBI Taxonomy" id="1068625"/>
    <lineage>
        <taxon>Eukaryota</taxon>
        <taxon>Discoba</taxon>
        <taxon>Euglenozoa</taxon>
        <taxon>Kinetoplastea</taxon>
        <taxon>Metakinetoplastina</taxon>
        <taxon>Trypanosomatida</taxon>
        <taxon>Trypanosomatidae</taxon>
        <taxon>Trypanosoma</taxon>
        <taxon>Nannomonas</taxon>
    </lineage>
</organism>
<gene>
    <name evidence="2" type="ORF">TCIL3000_5_2290</name>
</gene>
<feature type="transmembrane region" description="Helical" evidence="1">
    <location>
        <begin position="67"/>
        <end position="91"/>
    </location>
</feature>
<dbReference type="VEuPathDB" id="TriTrypDB:TcIL3000_5_2290"/>
<dbReference type="EMBL" id="HE575318">
    <property type="protein sequence ID" value="CCC90520.1"/>
    <property type="molecule type" value="Genomic_DNA"/>
</dbReference>
<evidence type="ECO:0000256" key="1">
    <source>
        <dbReference type="SAM" id="Phobius"/>
    </source>
</evidence>
<name>G0UMW1_TRYCI</name>
<reference evidence="2" key="1">
    <citation type="journal article" date="2012" name="Proc. Natl. Acad. Sci. U.S.A.">
        <title>Antigenic diversity is generated by distinct evolutionary mechanisms in African trypanosome species.</title>
        <authorList>
            <person name="Jackson A.P."/>
            <person name="Berry A."/>
            <person name="Aslett M."/>
            <person name="Allison H.C."/>
            <person name="Burton P."/>
            <person name="Vavrova-Anderson J."/>
            <person name="Brown R."/>
            <person name="Browne H."/>
            <person name="Corton N."/>
            <person name="Hauser H."/>
            <person name="Gamble J."/>
            <person name="Gilderthorp R."/>
            <person name="Marcello L."/>
            <person name="McQuillan J."/>
            <person name="Otto T.D."/>
            <person name="Quail M.A."/>
            <person name="Sanders M.J."/>
            <person name="van Tonder A."/>
            <person name="Ginger M.L."/>
            <person name="Field M.C."/>
            <person name="Barry J.D."/>
            <person name="Hertz-Fowler C."/>
            <person name="Berriman M."/>
        </authorList>
    </citation>
    <scope>NUCLEOTIDE SEQUENCE</scope>
    <source>
        <strain evidence="2">IL3000</strain>
    </source>
</reference>
<keyword evidence="1" id="KW-1133">Transmembrane helix</keyword>
<evidence type="ECO:0000313" key="2">
    <source>
        <dbReference type="EMBL" id="CCC90520.1"/>
    </source>
</evidence>
<keyword evidence="1" id="KW-0812">Transmembrane</keyword>
<sequence>MGKKKKQPYGLQTQTFFVLTDDFINAHAHTHTYIFKYVLLDALTVLSYSSLLLSFLARVFSPPFCPLFFICVYFLIVVLRSPLLSLVFLFLFSQCTDLVQFSFFLFFFLFSCFKGTELPVVLPLPHLVFIVCGGIKCSFFLCVCSRRHACMCVCGRGGNRRELG</sequence>
<dbReference type="AlphaFoldDB" id="G0UMW1"/>
<accession>G0UMW1</accession>
<feature type="transmembrane region" description="Helical" evidence="1">
    <location>
        <begin position="37"/>
        <end position="61"/>
    </location>
</feature>
<protein>
    <submittedName>
        <fullName evidence="2">Uncharacterized protein TCIL3000_5_2290</fullName>
    </submittedName>
</protein>
<feature type="transmembrane region" description="Helical" evidence="1">
    <location>
        <begin position="122"/>
        <end position="143"/>
    </location>
</feature>
<keyword evidence="1" id="KW-0472">Membrane</keyword>